<feature type="compositionally biased region" description="Acidic residues" evidence="1">
    <location>
        <begin position="979"/>
        <end position="1005"/>
    </location>
</feature>
<feature type="compositionally biased region" description="Acidic residues" evidence="1">
    <location>
        <begin position="55"/>
        <end position="64"/>
    </location>
</feature>
<name>A0A1M2VSW4_TRAPU</name>
<feature type="region of interest" description="Disordered" evidence="1">
    <location>
        <begin position="1"/>
        <end position="136"/>
    </location>
</feature>
<dbReference type="PROSITE" id="PS51425">
    <property type="entry name" value="SCD"/>
    <property type="match status" value="1"/>
</dbReference>
<dbReference type="GO" id="GO:0000785">
    <property type="term" value="C:chromatin"/>
    <property type="evidence" value="ECO:0007669"/>
    <property type="project" value="TreeGrafter"/>
</dbReference>
<evidence type="ECO:0000259" key="2">
    <source>
        <dbReference type="PROSITE" id="PS51425"/>
    </source>
</evidence>
<dbReference type="OMA" id="FVANVQD"/>
<feature type="compositionally biased region" description="Acidic residues" evidence="1">
    <location>
        <begin position="1388"/>
        <end position="1397"/>
    </location>
</feature>
<dbReference type="InterPro" id="IPR056396">
    <property type="entry name" value="HEAT_SCC3-SA"/>
</dbReference>
<dbReference type="InterPro" id="IPR011989">
    <property type="entry name" value="ARM-like"/>
</dbReference>
<feature type="compositionally biased region" description="Low complexity" evidence="1">
    <location>
        <begin position="1337"/>
        <end position="1359"/>
    </location>
</feature>
<dbReference type="InterPro" id="IPR016024">
    <property type="entry name" value="ARM-type_fold"/>
</dbReference>
<dbReference type="Gene3D" id="1.25.10.10">
    <property type="entry name" value="Leucine-rich Repeat Variant"/>
    <property type="match status" value="1"/>
</dbReference>
<dbReference type="OrthoDB" id="498590at2759"/>
<dbReference type="InterPro" id="IPR039662">
    <property type="entry name" value="Cohesin_Scc3/SA"/>
</dbReference>
<dbReference type="Pfam" id="PF21581">
    <property type="entry name" value="SCD"/>
    <property type="match status" value="1"/>
</dbReference>
<feature type="compositionally biased region" description="Basic residues" evidence="1">
    <location>
        <begin position="77"/>
        <end position="93"/>
    </location>
</feature>
<sequence>MADAVEPRRSQRERKKASQFLSVSSSLLKRKRSDATTDEENEQDDARSDASDPAAADDEADAEVEDYHAPKPQAKLPTKRKAKSTPAPKKPRVPKATASKRTNAKASGPPKPKKPTARKGKQAEGDGDFNAEKVTKDSKISGDNALFNALMNPSAALQSTAEDFLESLSNSPGPSLAELINCILRACGCNDSVDEDRVVDYDGVVDALDDFTEALKKDDTPIYPLTSKLPVFKKFRKSLSEFLERFIISSAELGSLYTSDLMPTLQTWVIAMSSSQLRSFRHTATVIALEVETALCDVAASVEKEAEVVSRQREGERKRKAAGNKGKAGSARESELEKKAAEVRDRRSKLAEFLKEFVDGVFVHRYRDLDPNIRAECVRAMGLWFKKYPGHFLDGAYLRYVGWVLSDAHTQVRLEAVRALALAYEQTAYIGAAALQHFTERFKPRLVEMAVGDIELSVRVAVVQVLQTIDGHGLLEDEQRQQLCLLVFDEEARVRRAVSGFVKGVWEETVDERLVGRRPSDSDKHKAGVKALGMLLVNWGRALDKTSGQGDADSEDGMDLGEGPSKRVRAKEVASLVGANPKGRTALVVEALWDEVDPVRDWETLLDVLLLDHSAAGEENTRPSSRAKGKQTANDSAVDEAWRLEEVEEAVLLELLVATLRKALMDAANAKKPDEDTTSSEITRALIKALPQLFVKHQTDERRISDVLLVPQLMNLDMYLEMRMMTAYSSLWEDVTKQFLSHSSPVVLANAVATVRRMMDATSLSKTNSAKILELEDELSTSLRDAIAGRDEVEVASFTEDEVLSLGAICARLAALSGIRDMTSWIEEDEGGKQSSAWDIVSALAERGRLGYKEEEMMVDRALQVLTLHIMWKARSLPAGEELSPEEMQFRDKLKEERDSLLEKLVEFAVGTQSNTVEGVRRAAFQNLLTLHILFCPSETTAPDGSRLPTAALPLSLDDEVQCRCAGFVQAEIERYAEEIAEAEPAEEPRSDDESDEEEDQDEPEEQPKGKKGRPGKGKATAKVASPTPHPESRSQLEKEYVFIGVVTTFLRAIRAGVIHFRHSATILAHFGRLGPTFDLCSKVIIEILREEGMYKDNGDAVVAIICQALQESFTLYLDAVVNTEEHAIALAKALSACLLIRGAQLSIVRRLDSKHIVNIHTTSLNWIVKRLATYETAKKKKARNKCIVFFRVLIPFCSSVDNRDSLTIKAHLDNLIAQAKVEISPTSKPWEPHRAYEKKLATVASKEKGPGGKGRKRKDAKSAEVVTTDDEAGILSDGEGLGAQGRAGRGHDATDGEGGATEDERDAPAAARTPKAQPKPRPVRKGALPQKELAQSPSKTPSRSPSPTPARSSRSLTPLSSVRESAQPEDSQALETLKASRKRARSDDDEPSEDDAHDATMNGAVDAEDASPTGDAPAASQETEASEIQIRRKRVRH</sequence>
<feature type="compositionally biased region" description="Basic and acidic residues" evidence="1">
    <location>
        <begin position="1242"/>
        <end position="1251"/>
    </location>
</feature>
<keyword evidence="4" id="KW-1185">Reference proteome</keyword>
<dbReference type="GO" id="GO:0008278">
    <property type="term" value="C:cohesin complex"/>
    <property type="evidence" value="ECO:0007669"/>
    <property type="project" value="TreeGrafter"/>
</dbReference>
<dbReference type="PANTHER" id="PTHR11199:SF0">
    <property type="entry name" value="LD34181P-RELATED"/>
    <property type="match status" value="1"/>
</dbReference>
<proteinExistence type="predicted"/>
<dbReference type="GO" id="GO:0003682">
    <property type="term" value="F:chromatin binding"/>
    <property type="evidence" value="ECO:0007669"/>
    <property type="project" value="TreeGrafter"/>
</dbReference>
<dbReference type="STRING" id="154538.A0A1M2VSW4"/>
<dbReference type="Pfam" id="PF08514">
    <property type="entry name" value="STAG"/>
    <property type="match status" value="1"/>
</dbReference>
<evidence type="ECO:0000313" key="3">
    <source>
        <dbReference type="EMBL" id="OJT10693.1"/>
    </source>
</evidence>
<feature type="region of interest" description="Disordered" evidence="1">
    <location>
        <begin position="546"/>
        <end position="565"/>
    </location>
</feature>
<dbReference type="EMBL" id="MNAD01000749">
    <property type="protein sequence ID" value="OJT10693.1"/>
    <property type="molecule type" value="Genomic_DNA"/>
</dbReference>
<dbReference type="Pfam" id="PF24571">
    <property type="entry name" value="HEAT_SCC3-SA"/>
    <property type="match status" value="1"/>
</dbReference>
<evidence type="ECO:0000313" key="4">
    <source>
        <dbReference type="Proteomes" id="UP000184267"/>
    </source>
</evidence>
<dbReference type="PANTHER" id="PTHR11199">
    <property type="entry name" value="STROMAL ANTIGEN"/>
    <property type="match status" value="1"/>
</dbReference>
<feature type="region of interest" description="Disordered" evidence="1">
    <location>
        <begin position="1242"/>
        <end position="1438"/>
    </location>
</feature>
<dbReference type="GO" id="GO:0007062">
    <property type="term" value="P:sister chromatid cohesion"/>
    <property type="evidence" value="ECO:0007669"/>
    <property type="project" value="UniProtKB-ARBA"/>
</dbReference>
<protein>
    <submittedName>
        <fullName evidence="3">Cohesin subunit psc3</fullName>
    </submittedName>
</protein>
<feature type="region of interest" description="Disordered" evidence="1">
    <location>
        <begin position="309"/>
        <end position="338"/>
    </location>
</feature>
<organism evidence="3 4">
    <name type="scientific">Trametes pubescens</name>
    <name type="common">White-rot fungus</name>
    <dbReference type="NCBI Taxonomy" id="154538"/>
    <lineage>
        <taxon>Eukaryota</taxon>
        <taxon>Fungi</taxon>
        <taxon>Dikarya</taxon>
        <taxon>Basidiomycota</taxon>
        <taxon>Agaricomycotina</taxon>
        <taxon>Agaricomycetes</taxon>
        <taxon>Polyporales</taxon>
        <taxon>Polyporaceae</taxon>
        <taxon>Trametes</taxon>
    </lineage>
</organism>
<dbReference type="SUPFAM" id="SSF48371">
    <property type="entry name" value="ARM repeat"/>
    <property type="match status" value="1"/>
</dbReference>
<dbReference type="Proteomes" id="UP000184267">
    <property type="component" value="Unassembled WGS sequence"/>
</dbReference>
<accession>A0A1M2VSW4</accession>
<feature type="compositionally biased region" description="Basic residues" evidence="1">
    <location>
        <begin position="111"/>
        <end position="120"/>
    </location>
</feature>
<feature type="region of interest" description="Disordered" evidence="1">
    <location>
        <begin position="979"/>
        <end position="1033"/>
    </location>
</feature>
<feature type="compositionally biased region" description="Polar residues" evidence="1">
    <location>
        <begin position="1360"/>
        <end position="1375"/>
    </location>
</feature>
<feature type="compositionally biased region" description="Basic and acidic residues" evidence="1">
    <location>
        <begin position="1"/>
        <end position="10"/>
    </location>
</feature>
<dbReference type="GO" id="GO:0005634">
    <property type="term" value="C:nucleus"/>
    <property type="evidence" value="ECO:0007669"/>
    <property type="project" value="TreeGrafter"/>
</dbReference>
<reference evidence="3 4" key="1">
    <citation type="submission" date="2016-10" db="EMBL/GenBank/DDBJ databases">
        <title>Genome sequence of the basidiomycete white-rot fungus Trametes pubescens.</title>
        <authorList>
            <person name="Makela M.R."/>
            <person name="Granchi Z."/>
            <person name="Peng M."/>
            <person name="De Vries R.P."/>
            <person name="Grigoriev I."/>
            <person name="Riley R."/>
            <person name="Hilden K."/>
        </authorList>
    </citation>
    <scope>NUCLEOTIDE SEQUENCE [LARGE SCALE GENOMIC DNA]</scope>
    <source>
        <strain evidence="3 4">FBCC735</strain>
    </source>
</reference>
<gene>
    <name evidence="3" type="ORF">TRAPUB_12786</name>
</gene>
<comment type="caution">
    <text evidence="3">The sequence shown here is derived from an EMBL/GenBank/DDBJ whole genome shotgun (WGS) entry which is preliminary data.</text>
</comment>
<feature type="domain" description="SCD" evidence="2">
    <location>
        <begin position="362"/>
        <end position="449"/>
    </location>
</feature>
<dbReference type="InterPro" id="IPR020839">
    <property type="entry name" value="SCD"/>
</dbReference>
<dbReference type="InterPro" id="IPR013721">
    <property type="entry name" value="STAG"/>
</dbReference>
<evidence type="ECO:0000256" key="1">
    <source>
        <dbReference type="SAM" id="MobiDB-lite"/>
    </source>
</evidence>